<feature type="compositionally biased region" description="Polar residues" evidence="1">
    <location>
        <begin position="376"/>
        <end position="391"/>
    </location>
</feature>
<feature type="compositionally biased region" description="Basic residues" evidence="1">
    <location>
        <begin position="78"/>
        <end position="91"/>
    </location>
</feature>
<organism evidence="2 3">
    <name type="scientific">Lentinula detonsa</name>
    <dbReference type="NCBI Taxonomy" id="2804962"/>
    <lineage>
        <taxon>Eukaryota</taxon>
        <taxon>Fungi</taxon>
        <taxon>Dikarya</taxon>
        <taxon>Basidiomycota</taxon>
        <taxon>Agaricomycotina</taxon>
        <taxon>Agaricomycetes</taxon>
        <taxon>Agaricomycetidae</taxon>
        <taxon>Agaricales</taxon>
        <taxon>Marasmiineae</taxon>
        <taxon>Omphalotaceae</taxon>
        <taxon>Lentinula</taxon>
    </lineage>
</organism>
<feature type="region of interest" description="Disordered" evidence="1">
    <location>
        <begin position="72"/>
        <end position="411"/>
    </location>
</feature>
<accession>A0AA38PNV9</accession>
<dbReference type="EMBL" id="MU802521">
    <property type="protein sequence ID" value="KAJ3979052.1"/>
    <property type="molecule type" value="Genomic_DNA"/>
</dbReference>
<sequence>MASNTVDVLLIANGLAKKELLTNFTQIERNLDNLKLLAGRAAPEEILALQGGDEMDDSLAKSIADMLRNPKSLTGAALKKRTGSKPAKVSKKKEADEGEENSDGPAASKLSAKAKGKRKAVEPPEFEGDAPAPIVKATGSKKRKAKSRPTVEESDNEDGEGEPEGRKTSKARPKPQPKKRKLGELAARAEAAQSIDHIWDNGLPGQAGPSGTQRESPALTPSIPQLGANPSGTIEVGGPLPQQMIEPEPTAAPSMQVPETSSTATVPPLSPTGLEIDIPQIPEVNVNDQEMEDSDGTDYPHGSPTSRAKERGLGDAPMEGIEAGPGLQPEGENSLGAPDAFDGALTPLTVTQPPSSPSQAERDEDAAARIRPQYRGGSQPNAEAGPSSSQLVGEKAEYIPRKPARSSQRVLVKKKFGKKPLAGSKRGEHSHAILSLEHLGFFIT</sequence>
<dbReference type="Proteomes" id="UP001163850">
    <property type="component" value="Unassembled WGS sequence"/>
</dbReference>
<comment type="caution">
    <text evidence="2">The sequence shown here is derived from an EMBL/GenBank/DDBJ whole genome shotgun (WGS) entry which is preliminary data.</text>
</comment>
<name>A0AA38PNV9_9AGAR</name>
<feature type="compositionally biased region" description="Polar residues" evidence="1">
    <location>
        <begin position="348"/>
        <end position="359"/>
    </location>
</feature>
<dbReference type="AlphaFoldDB" id="A0AA38PNV9"/>
<reference evidence="2" key="1">
    <citation type="submission" date="2022-08" db="EMBL/GenBank/DDBJ databases">
        <authorList>
            <consortium name="DOE Joint Genome Institute"/>
            <person name="Min B."/>
            <person name="Riley R."/>
            <person name="Sierra-Patev S."/>
            <person name="Naranjo-Ortiz M."/>
            <person name="Looney B."/>
            <person name="Konkel Z."/>
            <person name="Slot J.C."/>
            <person name="Sakamoto Y."/>
            <person name="Steenwyk J.L."/>
            <person name="Rokas A."/>
            <person name="Carro J."/>
            <person name="Camarero S."/>
            <person name="Ferreira P."/>
            <person name="Molpeceres G."/>
            <person name="Ruiz-Duenas F.J."/>
            <person name="Serrano A."/>
            <person name="Henrissat B."/>
            <person name="Drula E."/>
            <person name="Hughes K.W."/>
            <person name="Mata J.L."/>
            <person name="Ishikawa N.K."/>
            <person name="Vargas-Isla R."/>
            <person name="Ushijima S."/>
            <person name="Smith C.A."/>
            <person name="Ahrendt S."/>
            <person name="Andreopoulos W."/>
            <person name="He G."/>
            <person name="Labutti K."/>
            <person name="Lipzen A."/>
            <person name="Ng V."/>
            <person name="Sandor L."/>
            <person name="Barry K."/>
            <person name="Martinez A.T."/>
            <person name="Xiao Y."/>
            <person name="Gibbons J.G."/>
            <person name="Terashima K."/>
            <person name="Hibbett D.S."/>
            <person name="Grigoriev I.V."/>
        </authorList>
    </citation>
    <scope>NUCLEOTIDE SEQUENCE</scope>
    <source>
        <strain evidence="2">TFB7829</strain>
    </source>
</reference>
<feature type="compositionally biased region" description="Basic residues" evidence="1">
    <location>
        <begin position="168"/>
        <end position="181"/>
    </location>
</feature>
<evidence type="ECO:0000313" key="2">
    <source>
        <dbReference type="EMBL" id="KAJ3979052.1"/>
    </source>
</evidence>
<feature type="compositionally biased region" description="Acidic residues" evidence="1">
    <location>
        <begin position="152"/>
        <end position="162"/>
    </location>
</feature>
<gene>
    <name evidence="2" type="ORF">F5890DRAFT_1478842</name>
</gene>
<protein>
    <submittedName>
        <fullName evidence="2">Uncharacterized protein</fullName>
    </submittedName>
</protein>
<evidence type="ECO:0000313" key="3">
    <source>
        <dbReference type="Proteomes" id="UP001163850"/>
    </source>
</evidence>
<proteinExistence type="predicted"/>
<evidence type="ECO:0000256" key="1">
    <source>
        <dbReference type="SAM" id="MobiDB-lite"/>
    </source>
</evidence>